<dbReference type="GO" id="GO:0016020">
    <property type="term" value="C:membrane"/>
    <property type="evidence" value="ECO:0007669"/>
    <property type="project" value="UniProtKB-SubCell"/>
</dbReference>
<dbReference type="InterPro" id="IPR020846">
    <property type="entry name" value="MFS_dom"/>
</dbReference>
<evidence type="ECO:0000256" key="5">
    <source>
        <dbReference type="ARBA" id="ARBA00023136"/>
    </source>
</evidence>
<feature type="transmembrane region" description="Helical" evidence="6">
    <location>
        <begin position="113"/>
        <end position="132"/>
    </location>
</feature>
<accession>A0A8H7WFU2</accession>
<comment type="caution">
    <text evidence="8">The sequence shown here is derived from an EMBL/GenBank/DDBJ whole genome shotgun (WGS) entry which is preliminary data.</text>
</comment>
<keyword evidence="2" id="KW-0813">Transport</keyword>
<evidence type="ECO:0000313" key="9">
    <source>
        <dbReference type="Proteomes" id="UP000664132"/>
    </source>
</evidence>
<organism evidence="8 9">
    <name type="scientific">Cadophora malorum</name>
    <dbReference type="NCBI Taxonomy" id="108018"/>
    <lineage>
        <taxon>Eukaryota</taxon>
        <taxon>Fungi</taxon>
        <taxon>Dikarya</taxon>
        <taxon>Ascomycota</taxon>
        <taxon>Pezizomycotina</taxon>
        <taxon>Leotiomycetes</taxon>
        <taxon>Helotiales</taxon>
        <taxon>Ploettnerulaceae</taxon>
        <taxon>Cadophora</taxon>
    </lineage>
</organism>
<feature type="transmembrane region" description="Helical" evidence="6">
    <location>
        <begin position="437"/>
        <end position="456"/>
    </location>
</feature>
<keyword evidence="5 6" id="KW-0472">Membrane</keyword>
<feature type="domain" description="Major facilitator superfamily (MFS) profile" evidence="7">
    <location>
        <begin position="46"/>
        <end position="465"/>
    </location>
</feature>
<feature type="transmembrane region" description="Helical" evidence="6">
    <location>
        <begin position="281"/>
        <end position="305"/>
    </location>
</feature>
<dbReference type="AlphaFoldDB" id="A0A8H7WFU2"/>
<name>A0A8H7WFU2_9HELO</name>
<protein>
    <recommendedName>
        <fullName evidence="7">Major facilitator superfamily (MFS) profile domain-containing protein</fullName>
    </recommendedName>
</protein>
<dbReference type="PROSITE" id="PS50850">
    <property type="entry name" value="MFS"/>
    <property type="match status" value="1"/>
</dbReference>
<dbReference type="PANTHER" id="PTHR43791">
    <property type="entry name" value="PERMEASE-RELATED"/>
    <property type="match status" value="1"/>
</dbReference>
<dbReference type="GO" id="GO:0022857">
    <property type="term" value="F:transmembrane transporter activity"/>
    <property type="evidence" value="ECO:0007669"/>
    <property type="project" value="InterPro"/>
</dbReference>
<feature type="transmembrane region" description="Helical" evidence="6">
    <location>
        <begin position="213"/>
        <end position="232"/>
    </location>
</feature>
<reference evidence="8" key="1">
    <citation type="submission" date="2021-02" db="EMBL/GenBank/DDBJ databases">
        <title>Genome sequence Cadophora malorum strain M34.</title>
        <authorList>
            <person name="Stefanovic E."/>
            <person name="Vu D."/>
            <person name="Scully C."/>
            <person name="Dijksterhuis J."/>
            <person name="Roader J."/>
            <person name="Houbraken J."/>
        </authorList>
    </citation>
    <scope>NUCLEOTIDE SEQUENCE</scope>
    <source>
        <strain evidence="8">M34</strain>
    </source>
</reference>
<proteinExistence type="predicted"/>
<feature type="transmembrane region" description="Helical" evidence="6">
    <location>
        <begin position="317"/>
        <end position="334"/>
    </location>
</feature>
<dbReference type="InterPro" id="IPR011701">
    <property type="entry name" value="MFS"/>
</dbReference>
<feature type="transmembrane region" description="Helical" evidence="6">
    <location>
        <begin position="46"/>
        <end position="64"/>
    </location>
</feature>
<feature type="transmembrane region" description="Helical" evidence="6">
    <location>
        <begin position="84"/>
        <end position="106"/>
    </location>
</feature>
<dbReference type="EMBL" id="JAFJYH010000026">
    <property type="protein sequence ID" value="KAG4424024.1"/>
    <property type="molecule type" value="Genomic_DNA"/>
</dbReference>
<comment type="subcellular location">
    <subcellularLocation>
        <location evidence="1">Membrane</location>
        <topology evidence="1">Multi-pass membrane protein</topology>
    </subcellularLocation>
</comment>
<evidence type="ECO:0000256" key="4">
    <source>
        <dbReference type="ARBA" id="ARBA00022989"/>
    </source>
</evidence>
<evidence type="ECO:0000256" key="3">
    <source>
        <dbReference type="ARBA" id="ARBA00022692"/>
    </source>
</evidence>
<gene>
    <name evidence="8" type="ORF">IFR04_002866</name>
</gene>
<keyword evidence="4 6" id="KW-1133">Transmembrane helix</keyword>
<evidence type="ECO:0000256" key="6">
    <source>
        <dbReference type="SAM" id="Phobius"/>
    </source>
</evidence>
<sequence>MQAIDKEEAPAVKMSEKVSSSEENLAGIEWDEADEKRIRQRMDWRIVPTVFCLYLLCFIDRANVGNARIQGMGVDLDLIGNYRFNWALTIFYFSYIVVEIPSNILLKKIGGRYYLPALVIAFGLVSMCTAFIDNFKGLYACRFFLGLAEGGMMPGIAYYLSCFYKRNELLFRMGIYITGASLAGAFGGLLAAGLSPIPSWGVEGRKIHDWRNIFFFEGLFTLVFSGVGMLILPSTPDKCKFLTPRDRYIALERINREHKESANEPTTKHHVKRAIFNINNLICALGFFSINVSVQSFSLFLPTILVNLGWTALKTQFYSVPPYCVACLYAIFIARMSDVYKRRGIFIVGGTILSIVGYTMLVTVKSNSLKYLAVFFASAGAFPQGPAFLAWGLNNAAGSSVRAVSGGFIVALGSAGAIIATWTYLEKDKPNFYRGHYINIGAQVVACSLACIGIFYNKWENGKRERGERDHRIEGLNEQEKIALGYRNPEFRYHT</sequence>
<dbReference type="OrthoDB" id="9971669at2759"/>
<dbReference type="Gene3D" id="1.20.1250.20">
    <property type="entry name" value="MFS general substrate transporter like domains"/>
    <property type="match status" value="2"/>
</dbReference>
<dbReference type="Proteomes" id="UP000664132">
    <property type="component" value="Unassembled WGS sequence"/>
</dbReference>
<evidence type="ECO:0000256" key="1">
    <source>
        <dbReference type="ARBA" id="ARBA00004141"/>
    </source>
</evidence>
<keyword evidence="9" id="KW-1185">Reference proteome</keyword>
<evidence type="ECO:0000259" key="7">
    <source>
        <dbReference type="PROSITE" id="PS50850"/>
    </source>
</evidence>
<feature type="transmembrane region" description="Helical" evidence="6">
    <location>
        <begin position="346"/>
        <end position="365"/>
    </location>
</feature>
<keyword evidence="3 6" id="KW-0812">Transmembrane</keyword>
<feature type="transmembrane region" description="Helical" evidence="6">
    <location>
        <begin position="144"/>
        <end position="161"/>
    </location>
</feature>
<feature type="transmembrane region" description="Helical" evidence="6">
    <location>
        <begin position="371"/>
        <end position="391"/>
    </location>
</feature>
<feature type="transmembrane region" description="Helical" evidence="6">
    <location>
        <begin position="173"/>
        <end position="193"/>
    </location>
</feature>
<dbReference type="PANTHER" id="PTHR43791:SF53">
    <property type="entry name" value="MAJOR FACILITATOR SUPERFAMILY (MFS) PROFILE DOMAIN-CONTAINING PROTEIN"/>
    <property type="match status" value="1"/>
</dbReference>
<evidence type="ECO:0000256" key="2">
    <source>
        <dbReference type="ARBA" id="ARBA00022448"/>
    </source>
</evidence>
<dbReference type="FunFam" id="1.20.1250.20:FF:000018">
    <property type="entry name" value="MFS transporter permease"/>
    <property type="match status" value="1"/>
</dbReference>
<dbReference type="SUPFAM" id="SSF103473">
    <property type="entry name" value="MFS general substrate transporter"/>
    <property type="match status" value="1"/>
</dbReference>
<dbReference type="InterPro" id="IPR036259">
    <property type="entry name" value="MFS_trans_sf"/>
</dbReference>
<dbReference type="Pfam" id="PF07690">
    <property type="entry name" value="MFS_1"/>
    <property type="match status" value="1"/>
</dbReference>
<feature type="transmembrane region" description="Helical" evidence="6">
    <location>
        <begin position="403"/>
        <end position="425"/>
    </location>
</feature>
<evidence type="ECO:0000313" key="8">
    <source>
        <dbReference type="EMBL" id="KAG4424024.1"/>
    </source>
</evidence>
<dbReference type="FunFam" id="1.20.1250.20:FF:000013">
    <property type="entry name" value="MFS general substrate transporter"/>
    <property type="match status" value="1"/>
</dbReference>